<keyword evidence="4" id="KW-1185">Reference proteome</keyword>
<feature type="transmembrane region" description="Helical" evidence="1">
    <location>
        <begin position="28"/>
        <end position="49"/>
    </location>
</feature>
<evidence type="ECO:0000256" key="1">
    <source>
        <dbReference type="SAM" id="Phobius"/>
    </source>
</evidence>
<dbReference type="AlphaFoldDB" id="A0A813ZFP8"/>
<keyword evidence="1" id="KW-0472">Membrane</keyword>
<evidence type="ECO:0000313" key="2">
    <source>
        <dbReference type="EMBL" id="CAF0897649.1"/>
    </source>
</evidence>
<protein>
    <submittedName>
        <fullName evidence="2">Uncharacterized protein</fullName>
    </submittedName>
</protein>
<name>A0A813ZFP8_9BILA</name>
<gene>
    <name evidence="2" type="ORF">BJG266_LOCUS10300</name>
    <name evidence="3" type="ORF">QVE165_LOCUS15423</name>
</gene>
<dbReference type="OrthoDB" id="10041150at2759"/>
<keyword evidence="1" id="KW-0812">Transmembrane</keyword>
<keyword evidence="1" id="KW-1133">Transmembrane helix</keyword>
<dbReference type="EMBL" id="CAJNOM010000084">
    <property type="protein sequence ID" value="CAF1010189.1"/>
    <property type="molecule type" value="Genomic_DNA"/>
</dbReference>
<dbReference type="Proteomes" id="UP000663832">
    <property type="component" value="Unassembled WGS sequence"/>
</dbReference>
<dbReference type="EMBL" id="CAJNOI010000035">
    <property type="protein sequence ID" value="CAF0897649.1"/>
    <property type="molecule type" value="Genomic_DNA"/>
</dbReference>
<sequence length="121" mass="13160">MQVNQPPVVLIPQTINPSVQGDRAARRFGIFFLGALAAVTIGAGVGIGVGNIAHYRYFGPNNNTNLSSADVFNLTDYSFLIQAKSLQSMIPVVHGKKRESLKLWLSSAVKSPTEDEHNNHQ</sequence>
<dbReference type="Proteomes" id="UP000663877">
    <property type="component" value="Unassembled WGS sequence"/>
</dbReference>
<evidence type="ECO:0000313" key="5">
    <source>
        <dbReference type="Proteomes" id="UP000663877"/>
    </source>
</evidence>
<evidence type="ECO:0000313" key="4">
    <source>
        <dbReference type="Proteomes" id="UP000663832"/>
    </source>
</evidence>
<comment type="caution">
    <text evidence="2">The sequence shown here is derived from an EMBL/GenBank/DDBJ whole genome shotgun (WGS) entry which is preliminary data.</text>
</comment>
<reference evidence="2" key="1">
    <citation type="submission" date="2021-02" db="EMBL/GenBank/DDBJ databases">
        <authorList>
            <person name="Nowell W R."/>
        </authorList>
    </citation>
    <scope>NUCLEOTIDE SEQUENCE</scope>
</reference>
<organism evidence="2 5">
    <name type="scientific">Adineta steineri</name>
    <dbReference type="NCBI Taxonomy" id="433720"/>
    <lineage>
        <taxon>Eukaryota</taxon>
        <taxon>Metazoa</taxon>
        <taxon>Spiralia</taxon>
        <taxon>Gnathifera</taxon>
        <taxon>Rotifera</taxon>
        <taxon>Eurotatoria</taxon>
        <taxon>Bdelloidea</taxon>
        <taxon>Adinetida</taxon>
        <taxon>Adinetidae</taxon>
        <taxon>Adineta</taxon>
    </lineage>
</organism>
<accession>A0A813ZFP8</accession>
<evidence type="ECO:0000313" key="3">
    <source>
        <dbReference type="EMBL" id="CAF1010189.1"/>
    </source>
</evidence>
<proteinExistence type="predicted"/>